<evidence type="ECO:0000313" key="10">
    <source>
        <dbReference type="Proteomes" id="UP000576082"/>
    </source>
</evidence>
<dbReference type="AlphaFoldDB" id="A0A7X9RWM3"/>
<dbReference type="InterPro" id="IPR013783">
    <property type="entry name" value="Ig-like_fold"/>
</dbReference>
<keyword evidence="5" id="KW-0624">Polysaccharide degradation</keyword>
<evidence type="ECO:0000256" key="4">
    <source>
        <dbReference type="ARBA" id="ARBA00023295"/>
    </source>
</evidence>
<dbReference type="GO" id="GO:0000272">
    <property type="term" value="P:polysaccharide catabolic process"/>
    <property type="evidence" value="ECO:0007669"/>
    <property type="project" value="UniProtKB-KW"/>
</dbReference>
<dbReference type="Pfam" id="PF02927">
    <property type="entry name" value="CelD_N"/>
    <property type="match status" value="1"/>
</dbReference>
<reference evidence="9 10" key="1">
    <citation type="submission" date="2020-04" db="EMBL/GenBank/DDBJ databases">
        <title>Flammeovirga sp. SR4, a novel species isolated from seawater.</title>
        <authorList>
            <person name="Wang X."/>
        </authorList>
    </citation>
    <scope>NUCLEOTIDE SEQUENCE [LARGE SCALE GENOMIC DNA]</scope>
    <source>
        <strain evidence="9 10">ATCC 23126</strain>
    </source>
</reference>
<evidence type="ECO:0000259" key="8">
    <source>
        <dbReference type="SMART" id="SM00089"/>
    </source>
</evidence>
<dbReference type="Pfam" id="PF00759">
    <property type="entry name" value="Glyco_hydro_9"/>
    <property type="match status" value="1"/>
</dbReference>
<evidence type="ECO:0000313" key="9">
    <source>
        <dbReference type="EMBL" id="NME70058.1"/>
    </source>
</evidence>
<dbReference type="Pfam" id="PF22352">
    <property type="entry name" value="K319L-like_PKD"/>
    <property type="match status" value="2"/>
</dbReference>
<evidence type="ECO:0000256" key="2">
    <source>
        <dbReference type="ARBA" id="ARBA00022801"/>
    </source>
</evidence>
<dbReference type="SMART" id="SM00089">
    <property type="entry name" value="PKD"/>
    <property type="match status" value="2"/>
</dbReference>
<dbReference type="Gene3D" id="1.50.10.10">
    <property type="match status" value="1"/>
</dbReference>
<keyword evidence="7" id="KW-0732">Signal</keyword>
<feature type="region of interest" description="Disordered" evidence="6">
    <location>
        <begin position="592"/>
        <end position="629"/>
    </location>
</feature>
<dbReference type="CDD" id="cd02850">
    <property type="entry name" value="E_set_Cellulase_N"/>
    <property type="match status" value="1"/>
</dbReference>
<dbReference type="InterPro" id="IPR022409">
    <property type="entry name" value="PKD/Chitinase_dom"/>
</dbReference>
<dbReference type="InterPro" id="IPR004197">
    <property type="entry name" value="Cellulase_Ig-like"/>
</dbReference>
<dbReference type="SUPFAM" id="SSF48208">
    <property type="entry name" value="Six-hairpin glycosidases"/>
    <property type="match status" value="1"/>
</dbReference>
<dbReference type="InterPro" id="IPR001701">
    <property type="entry name" value="Glyco_hydro_9"/>
</dbReference>
<dbReference type="GO" id="GO:0008810">
    <property type="term" value="F:cellulase activity"/>
    <property type="evidence" value="ECO:0007669"/>
    <property type="project" value="InterPro"/>
</dbReference>
<dbReference type="InterPro" id="IPR026444">
    <property type="entry name" value="Secre_tail"/>
</dbReference>
<name>A0A7X9RWM3_9BACT</name>
<feature type="compositionally biased region" description="Polar residues" evidence="6">
    <location>
        <begin position="598"/>
        <end position="607"/>
    </location>
</feature>
<proteinExistence type="inferred from homology"/>
<dbReference type="PANTHER" id="PTHR22298">
    <property type="entry name" value="ENDO-1,4-BETA-GLUCANASE"/>
    <property type="match status" value="1"/>
</dbReference>
<dbReference type="RefSeq" id="WP_169658308.1">
    <property type="nucleotide sequence ID" value="NZ_JABANE010000054.1"/>
</dbReference>
<feature type="compositionally biased region" description="Low complexity" evidence="6">
    <location>
        <begin position="608"/>
        <end position="619"/>
    </location>
</feature>
<comment type="similarity">
    <text evidence="1">Belongs to the glycosyl hydrolase 9 (cellulase E) family.</text>
</comment>
<evidence type="ECO:0000256" key="1">
    <source>
        <dbReference type="ARBA" id="ARBA00007072"/>
    </source>
</evidence>
<gene>
    <name evidence="9" type="ORF">HHU12_18940</name>
</gene>
<comment type="caution">
    <text evidence="9">The sequence shown here is derived from an EMBL/GenBank/DDBJ whole genome shotgun (WGS) entry which is preliminary data.</text>
</comment>
<keyword evidence="2" id="KW-0378">Hydrolase</keyword>
<keyword evidence="10" id="KW-1185">Reference proteome</keyword>
<protein>
    <submittedName>
        <fullName evidence="9">T9SS type A sorting domain-containing protein</fullName>
    </submittedName>
</protein>
<feature type="region of interest" description="Disordered" evidence="6">
    <location>
        <begin position="696"/>
        <end position="724"/>
    </location>
</feature>
<evidence type="ECO:0000256" key="7">
    <source>
        <dbReference type="SAM" id="SignalP"/>
    </source>
</evidence>
<keyword evidence="4" id="KW-0326">Glycosidase</keyword>
<dbReference type="InterPro" id="IPR008928">
    <property type="entry name" value="6-hairpin_glycosidase_sf"/>
</dbReference>
<dbReference type="Gene3D" id="2.60.40.10">
    <property type="entry name" value="Immunoglobulins"/>
    <property type="match status" value="3"/>
</dbReference>
<dbReference type="InterPro" id="IPR014756">
    <property type="entry name" value="Ig_E-set"/>
</dbReference>
<feature type="domain" description="PKD/Chitinase" evidence="8">
    <location>
        <begin position="596"/>
        <end position="686"/>
    </location>
</feature>
<sequence length="1013" mass="107928">MKSKFSLNFSIACCMLFLIGFIGTNQNVLAQQTRARYNLAGYAPSASKRIVVVSDVNYQGQPWSIKDQNNNTVLTGTVGASTTGAGVHTPKAFNHIVDISALTSLGTYSVVIGTVAPFSIEVKNAPYKVMTHEVLSSLRARRSGSNDAVVHGFSHGEDATAPVYNHDGSSSFKINNWSANGQTVDMLGGWYDAGDYIKFTQTIAYTAYNLLLAYVVSPATFDGVKNYSQTGYEDMLDEIKFGLDYLSKTMPDNNTFIIQVADEEDHNVGLRMPENDTNTPRPALNIKSKYQLAHTAAALALGYTVFKDIDPVLANGYLSKAQSMYAEAKATSIDAGYLDANTNPFYKDNLPGDQMCLAATELYIATGQANYLTDAESYIATDYWASWANVTLKANYRLAPYSVQAVQALDTELSSFKTKAQETDNVWNIPHSYVWGSLYSQFGVGAAAFSYKLLNPSDSKYDDMAMGVLDYTFGINNWGVGFVASQSYPGAIATSYAQIFRLQPQIFPTGEIAEGPAPADAHQPMRQYFSHNDNLLISGTNDKFSDFNTSSIVYFENENDFVCSETTIAGLSDGVLLLAMASSVLNDGGAGNIAPSASPGTNQTLPQGSTGTTLDGSGSNDPDNGPSPLTYSWSQIGGQTVTITNANSAITAVNGLSDGATYTFRLTVSDGELNDSKVVQVTVGSAAVNIAPVSDAGSKQTLAQGTTSTVLDGSKSNDPDNGPSPLTYSWSQVTGPTVNIQGANTVNPTITGLVDGTTYSFQLIVNDGSDDSAASSVEVEVNLITGGSCLLSTFNVPRTSPISDQNTSGWNSTYILGDNPAADALRSHGFSSTSISYSYGAGAIYYFGIGGNGQTVGYWTNLTPSVSNTLKTNEPTITFSNSNIAGLDGTYYVNEYAGGGWVLVHNSGGHAIVLTSGNAPSDCGSPNARIKNDASVTLADELSVYPNPALNSITIQSNFNISKVRVLNLNGAVLQTVEHRNIKLLDLSGLQQGIYFLQLTSDKGTLIKRIIKK</sequence>
<accession>A0A7X9RWM3</accession>
<feature type="signal peptide" evidence="7">
    <location>
        <begin position="1"/>
        <end position="30"/>
    </location>
</feature>
<evidence type="ECO:0000256" key="5">
    <source>
        <dbReference type="ARBA" id="ARBA00023326"/>
    </source>
</evidence>
<dbReference type="Pfam" id="PF18962">
    <property type="entry name" value="Por_Secre_tail"/>
    <property type="match status" value="1"/>
</dbReference>
<organism evidence="9 10">
    <name type="scientific">Flammeovirga aprica JL-4</name>
    <dbReference type="NCBI Taxonomy" id="694437"/>
    <lineage>
        <taxon>Bacteria</taxon>
        <taxon>Pseudomonadati</taxon>
        <taxon>Bacteroidota</taxon>
        <taxon>Cytophagia</taxon>
        <taxon>Cytophagales</taxon>
        <taxon>Flammeovirgaceae</taxon>
        <taxon>Flammeovirga</taxon>
    </lineage>
</organism>
<feature type="compositionally biased region" description="Polar residues" evidence="6">
    <location>
        <begin position="697"/>
        <end position="716"/>
    </location>
</feature>
<feature type="chain" id="PRO_5031519038" evidence="7">
    <location>
        <begin position="31"/>
        <end position="1013"/>
    </location>
</feature>
<dbReference type="InterPro" id="IPR012341">
    <property type="entry name" value="6hp_glycosidase-like_sf"/>
</dbReference>
<feature type="domain" description="PKD/Chitinase" evidence="8">
    <location>
        <begin position="693"/>
        <end position="782"/>
    </location>
</feature>
<dbReference type="Proteomes" id="UP000576082">
    <property type="component" value="Unassembled WGS sequence"/>
</dbReference>
<dbReference type="SUPFAM" id="SSF81296">
    <property type="entry name" value="E set domains"/>
    <property type="match status" value="1"/>
</dbReference>
<evidence type="ECO:0000256" key="3">
    <source>
        <dbReference type="ARBA" id="ARBA00023277"/>
    </source>
</evidence>
<dbReference type="NCBIfam" id="TIGR04183">
    <property type="entry name" value="Por_Secre_tail"/>
    <property type="match status" value="1"/>
</dbReference>
<evidence type="ECO:0000256" key="6">
    <source>
        <dbReference type="SAM" id="MobiDB-lite"/>
    </source>
</evidence>
<dbReference type="EMBL" id="JABANE010000054">
    <property type="protein sequence ID" value="NME70058.1"/>
    <property type="molecule type" value="Genomic_DNA"/>
</dbReference>
<keyword evidence="3" id="KW-0119">Carbohydrate metabolism</keyword>